<comment type="subcellular location">
    <subcellularLocation>
        <location evidence="1">Nucleus</location>
    </subcellularLocation>
</comment>
<evidence type="ECO:0000313" key="3">
    <source>
        <dbReference type="EMBL" id="KAJ6646065.1"/>
    </source>
</evidence>
<sequence length="365" mass="41309">MHDLCSNFADRYFRRHEGYNSRGLDRRYVHSQFSMEKVIRGEGDAFFTCCDFTPCATGVIVGLLSGDVKMYNNKSGDVYTTYRCYPSAVTFLKTSKDGTLLLTSSISIQPVSTMWNIEKNQFSKKSIFLHQEYVEFSKLNEDTVLGTSGSAATIYDVETGQSIATFIPLNGNSCTKNRATFSPCNELILSDGVLWDTRFGKELHRFNILNQAVSGVFHPNGWEIVSNTAVWDVRTLRLLKTVPELELSTVTFSPQNVIFGITHLSEGSKNLSTRFKTFRTLDSYDYSCIKTEYVGRHIFDLSINKYGTQIALVENLGVDDWYYESTNVSSLTIDFFSDAPNQTVMLMCNMTIMTPRNDDDDDDDI</sequence>
<dbReference type="Gene3D" id="2.130.10.10">
    <property type="entry name" value="YVTN repeat-like/Quinoprotein amine dehydrogenase"/>
    <property type="match status" value="1"/>
</dbReference>
<proteinExistence type="predicted"/>
<dbReference type="InterPro" id="IPR015943">
    <property type="entry name" value="WD40/YVTN_repeat-like_dom_sf"/>
</dbReference>
<reference evidence="3" key="1">
    <citation type="submission" date="2022-07" db="EMBL/GenBank/DDBJ databases">
        <authorList>
            <person name="Trinca V."/>
            <person name="Uliana J.V.C."/>
            <person name="Torres T.T."/>
            <person name="Ward R.J."/>
            <person name="Monesi N."/>
        </authorList>
    </citation>
    <scope>NUCLEOTIDE SEQUENCE</scope>
    <source>
        <strain evidence="3">HSMRA1968</strain>
        <tissue evidence="3">Whole embryos</tissue>
    </source>
</reference>
<dbReference type="EMBL" id="WJQU01000001">
    <property type="protein sequence ID" value="KAJ6646065.1"/>
    <property type="molecule type" value="Genomic_DNA"/>
</dbReference>
<keyword evidence="2" id="KW-0539">Nucleus</keyword>
<dbReference type="OrthoDB" id="8056091at2759"/>
<evidence type="ECO:0000256" key="1">
    <source>
        <dbReference type="ARBA" id="ARBA00004123"/>
    </source>
</evidence>
<dbReference type="GO" id="GO:0005634">
    <property type="term" value="C:nucleus"/>
    <property type="evidence" value="ECO:0007669"/>
    <property type="project" value="UniProtKB-SubCell"/>
</dbReference>
<dbReference type="InterPro" id="IPR036322">
    <property type="entry name" value="WD40_repeat_dom_sf"/>
</dbReference>
<accession>A0A9Q0N976</accession>
<evidence type="ECO:0000313" key="4">
    <source>
        <dbReference type="Proteomes" id="UP001151699"/>
    </source>
</evidence>
<dbReference type="GO" id="GO:0080008">
    <property type="term" value="C:Cul4-RING E3 ubiquitin ligase complex"/>
    <property type="evidence" value="ECO:0007669"/>
    <property type="project" value="TreeGrafter"/>
</dbReference>
<dbReference type="Proteomes" id="UP001151699">
    <property type="component" value="Chromosome A"/>
</dbReference>
<protein>
    <submittedName>
        <fullName evidence="3">Protein mahjong</fullName>
    </submittedName>
</protein>
<evidence type="ECO:0000256" key="2">
    <source>
        <dbReference type="ARBA" id="ARBA00023242"/>
    </source>
</evidence>
<keyword evidence="4" id="KW-1185">Reference proteome</keyword>
<gene>
    <name evidence="3" type="primary">mahj_15</name>
    <name evidence="3" type="ORF">Bhyg_01274</name>
</gene>
<organism evidence="3 4">
    <name type="scientific">Pseudolycoriella hygida</name>
    <dbReference type="NCBI Taxonomy" id="35572"/>
    <lineage>
        <taxon>Eukaryota</taxon>
        <taxon>Metazoa</taxon>
        <taxon>Ecdysozoa</taxon>
        <taxon>Arthropoda</taxon>
        <taxon>Hexapoda</taxon>
        <taxon>Insecta</taxon>
        <taxon>Pterygota</taxon>
        <taxon>Neoptera</taxon>
        <taxon>Endopterygota</taxon>
        <taxon>Diptera</taxon>
        <taxon>Nematocera</taxon>
        <taxon>Sciaroidea</taxon>
        <taxon>Sciaridae</taxon>
        <taxon>Pseudolycoriella</taxon>
    </lineage>
</organism>
<dbReference type="PANTHER" id="PTHR13129">
    <property type="entry name" value="VPRBP PROTEIN-RELATED"/>
    <property type="match status" value="1"/>
</dbReference>
<dbReference type="GO" id="GO:0016567">
    <property type="term" value="P:protein ubiquitination"/>
    <property type="evidence" value="ECO:0007669"/>
    <property type="project" value="InterPro"/>
</dbReference>
<name>A0A9Q0N976_9DIPT</name>
<dbReference type="InterPro" id="IPR033270">
    <property type="entry name" value="VPRBP/DCAF1"/>
</dbReference>
<dbReference type="PANTHER" id="PTHR13129:SF4">
    <property type="entry name" value="DDB1- AND CUL4-ASSOCIATED FACTOR 1"/>
    <property type="match status" value="1"/>
</dbReference>
<comment type="caution">
    <text evidence="3">The sequence shown here is derived from an EMBL/GenBank/DDBJ whole genome shotgun (WGS) entry which is preliminary data.</text>
</comment>
<dbReference type="AlphaFoldDB" id="A0A9Q0N976"/>
<dbReference type="SUPFAM" id="SSF50978">
    <property type="entry name" value="WD40 repeat-like"/>
    <property type="match status" value="1"/>
</dbReference>